<evidence type="ECO:0000256" key="1">
    <source>
        <dbReference type="ARBA" id="ARBA00007430"/>
    </source>
</evidence>
<keyword evidence="4" id="KW-1185">Reference proteome</keyword>
<dbReference type="PANTHER" id="PTHR43318">
    <property type="entry name" value="UDP-N-ACETYLGLUCOSAMINE 4,6-DEHYDRATASE"/>
    <property type="match status" value="1"/>
</dbReference>
<protein>
    <submittedName>
        <fullName evidence="3">Polysaccharide biosynthesis protein</fullName>
    </submittedName>
</protein>
<accession>A0ABY4W6L0</accession>
<organism evidence="3 4">
    <name type="scientific">Sneathiella marina</name>
    <dbReference type="NCBI Taxonomy" id="2950108"/>
    <lineage>
        <taxon>Bacteria</taxon>
        <taxon>Pseudomonadati</taxon>
        <taxon>Pseudomonadota</taxon>
        <taxon>Alphaproteobacteria</taxon>
        <taxon>Sneathiellales</taxon>
        <taxon>Sneathiellaceae</taxon>
        <taxon>Sneathiella</taxon>
    </lineage>
</organism>
<evidence type="ECO:0000313" key="3">
    <source>
        <dbReference type="EMBL" id="USG62803.1"/>
    </source>
</evidence>
<dbReference type="PANTHER" id="PTHR43318:SF2">
    <property type="entry name" value="UDP-N-ACETYLGLUCOSAMINE 4,6-DEHYDRATASE (INVERTING)"/>
    <property type="match status" value="1"/>
</dbReference>
<proteinExistence type="inferred from homology"/>
<dbReference type="InterPro" id="IPR036291">
    <property type="entry name" value="NAD(P)-bd_dom_sf"/>
</dbReference>
<dbReference type="Pfam" id="PF02719">
    <property type="entry name" value="Polysacc_synt_2"/>
    <property type="match status" value="1"/>
</dbReference>
<dbReference type="InterPro" id="IPR051203">
    <property type="entry name" value="Polysaccharide_Synthase-Rel"/>
</dbReference>
<feature type="domain" description="Polysaccharide biosynthesis protein CapD-like" evidence="2">
    <location>
        <begin position="19"/>
        <end position="302"/>
    </location>
</feature>
<comment type="similarity">
    <text evidence="1">Belongs to the polysaccharide synthase family.</text>
</comment>
<dbReference type="RefSeq" id="WP_251936960.1">
    <property type="nucleotide sequence ID" value="NZ_CP098747.1"/>
</dbReference>
<gene>
    <name evidence="3" type="ORF">NBZ79_07420</name>
</gene>
<reference evidence="3" key="1">
    <citation type="submission" date="2022-06" db="EMBL/GenBank/DDBJ databases">
        <title>Sneathiella actinostolidae sp. nov., isolated from a sea anemonein the Western Pacific Ocean.</title>
        <authorList>
            <person name="Wei M.J."/>
        </authorList>
    </citation>
    <scope>NUCLEOTIDE SEQUENCE</scope>
    <source>
        <strain evidence="3">PHK-P5</strain>
    </source>
</reference>
<evidence type="ECO:0000313" key="4">
    <source>
        <dbReference type="Proteomes" id="UP001056291"/>
    </source>
</evidence>
<dbReference type="SUPFAM" id="SSF51735">
    <property type="entry name" value="NAD(P)-binding Rossmann-fold domains"/>
    <property type="match status" value="1"/>
</dbReference>
<dbReference type="Proteomes" id="UP001056291">
    <property type="component" value="Chromosome"/>
</dbReference>
<sequence length="386" mass="42497">MHHIDTNSIFSNFFDNKIIAVTGGVGSVGVELISKLLDHGVKEVRCIDNNESALFELGSFYCADERLRIFHADITDEWEMLRVFGSVDYVFHAAALKHVPSCEVSPFSAVNTNIIGIKTIIRSAQENGVKKVLFTSSDKAVSPTNVMGASKLMGEKLFIAANFMAVGPDATTLFSSTRFGNIAGSSGSVIPLFCDQIQKGGPVTITDTKMSRFMMGMSHAADLVLKSMVYSQGGEILITKMPAMMISDIADVLIEKIAPQFGYDPSKIEKRIIGARLGEKRWEELSTDEESKRILENDNYLCVLPAQCNNTEEVRDHYLQLGFKDSRCVYTSETASKLSKQEVFDFLRQPGVLPFSLRTQLLDSIRLVDAPTVPCEKETTGFAVSG</sequence>
<name>A0ABY4W6L0_9PROT</name>
<dbReference type="InterPro" id="IPR003869">
    <property type="entry name" value="Polysac_CapD-like"/>
</dbReference>
<dbReference type="EMBL" id="CP098747">
    <property type="protein sequence ID" value="USG62803.1"/>
    <property type="molecule type" value="Genomic_DNA"/>
</dbReference>
<dbReference type="Gene3D" id="3.40.50.720">
    <property type="entry name" value="NAD(P)-binding Rossmann-like Domain"/>
    <property type="match status" value="1"/>
</dbReference>
<evidence type="ECO:0000259" key="2">
    <source>
        <dbReference type="Pfam" id="PF02719"/>
    </source>
</evidence>